<dbReference type="Gene3D" id="3.90.25.10">
    <property type="entry name" value="UDP-galactose 4-epimerase, domain 1"/>
    <property type="match status" value="1"/>
</dbReference>
<dbReference type="InterPro" id="IPR036291">
    <property type="entry name" value="NAD(P)-bd_dom_sf"/>
</dbReference>
<proteinExistence type="predicted"/>
<sequence>MKYAISAATGRFGQLVINDLLKTVDASDIVAIVRNASKGQQVLPAEVTVRQADYNDEAALEQALTGIDRLLFISSVPGGEVSRQQQHANVVTAAQKAGVGFVAYTSFAHADTAKSPLSVDHVATEKLLKASGLRYSFLRNAWYLENETNYLKAGVHGQNAVYAAGHGKISFALEREYAEGAARVMTMADPKAVYEFGGEPRTYADLAETLWKVTGKSFTFKSVDDATYRESLSAAGMAPEMVEVLSAMQAMMREGELDVESSDLPDVLGRPLTTFPDAIHEILRR</sequence>
<dbReference type="Pfam" id="PF13460">
    <property type="entry name" value="NAD_binding_10"/>
    <property type="match status" value="1"/>
</dbReference>
<dbReference type="InterPro" id="IPR016040">
    <property type="entry name" value="NAD(P)-bd_dom"/>
</dbReference>
<dbReference type="PANTHER" id="PTHR47129:SF1">
    <property type="entry name" value="NMRA-LIKE DOMAIN-CONTAINING PROTEIN"/>
    <property type="match status" value="1"/>
</dbReference>
<dbReference type="EC" id="1.6.5.2" evidence="2"/>
<gene>
    <name evidence="2" type="ORF">ACFQ44_00070</name>
</gene>
<name>A0ABW4CXQ7_9LACO</name>
<evidence type="ECO:0000313" key="3">
    <source>
        <dbReference type="Proteomes" id="UP001597189"/>
    </source>
</evidence>
<dbReference type="RefSeq" id="WP_203642782.1">
    <property type="nucleotide sequence ID" value="NZ_BOLN01000001.1"/>
</dbReference>
<keyword evidence="2" id="KW-0560">Oxidoreductase</keyword>
<dbReference type="GO" id="GO:0003955">
    <property type="term" value="F:NAD(P)H dehydrogenase (quinone) activity"/>
    <property type="evidence" value="ECO:0007669"/>
    <property type="project" value="UniProtKB-EC"/>
</dbReference>
<keyword evidence="3" id="KW-1185">Reference proteome</keyword>
<protein>
    <submittedName>
        <fullName evidence="2">SDR family oxidoreductase</fullName>
        <ecNumber evidence="2">1.6.5.2</ecNumber>
    </submittedName>
</protein>
<dbReference type="EMBL" id="JBHTOD010000001">
    <property type="protein sequence ID" value="MFD1454069.1"/>
    <property type="molecule type" value="Genomic_DNA"/>
</dbReference>
<dbReference type="InterPro" id="IPR052718">
    <property type="entry name" value="NmrA-type_oxidoreductase"/>
</dbReference>
<dbReference type="CDD" id="cd05269">
    <property type="entry name" value="TMR_SDR_a"/>
    <property type="match status" value="1"/>
</dbReference>
<dbReference type="Proteomes" id="UP001597189">
    <property type="component" value="Unassembled WGS sequence"/>
</dbReference>
<comment type="caution">
    <text evidence="2">The sequence shown here is derived from an EMBL/GenBank/DDBJ whole genome shotgun (WGS) entry which is preliminary data.</text>
</comment>
<accession>A0ABW4CXQ7</accession>
<evidence type="ECO:0000313" key="2">
    <source>
        <dbReference type="EMBL" id="MFD1454069.1"/>
    </source>
</evidence>
<organism evidence="2 3">
    <name type="scientific">Levilactobacillus lanxiensis</name>
    <dbReference type="NCBI Taxonomy" id="2799568"/>
    <lineage>
        <taxon>Bacteria</taxon>
        <taxon>Bacillati</taxon>
        <taxon>Bacillota</taxon>
        <taxon>Bacilli</taxon>
        <taxon>Lactobacillales</taxon>
        <taxon>Lactobacillaceae</taxon>
        <taxon>Levilactobacillus</taxon>
    </lineage>
</organism>
<reference evidence="3" key="1">
    <citation type="journal article" date="2019" name="Int. J. Syst. Evol. Microbiol.">
        <title>The Global Catalogue of Microorganisms (GCM) 10K type strain sequencing project: providing services to taxonomists for standard genome sequencing and annotation.</title>
        <authorList>
            <consortium name="The Broad Institute Genomics Platform"/>
            <consortium name="The Broad Institute Genome Sequencing Center for Infectious Disease"/>
            <person name="Wu L."/>
            <person name="Ma J."/>
        </authorList>
    </citation>
    <scope>NUCLEOTIDE SEQUENCE [LARGE SCALE GENOMIC DNA]</scope>
    <source>
        <strain evidence="3">CCM 8979</strain>
    </source>
</reference>
<dbReference type="Gene3D" id="3.40.50.720">
    <property type="entry name" value="NAD(P)-binding Rossmann-like Domain"/>
    <property type="match status" value="1"/>
</dbReference>
<dbReference type="SUPFAM" id="SSF51735">
    <property type="entry name" value="NAD(P)-binding Rossmann-fold domains"/>
    <property type="match status" value="1"/>
</dbReference>
<dbReference type="PANTHER" id="PTHR47129">
    <property type="entry name" value="QUINONE OXIDOREDUCTASE 2"/>
    <property type="match status" value="1"/>
</dbReference>
<feature type="domain" description="NAD(P)-binding" evidence="1">
    <location>
        <begin position="8"/>
        <end position="154"/>
    </location>
</feature>
<evidence type="ECO:0000259" key="1">
    <source>
        <dbReference type="Pfam" id="PF13460"/>
    </source>
</evidence>